<evidence type="ECO:0000313" key="2">
    <source>
        <dbReference type="EMBL" id="GAA4213154.1"/>
    </source>
</evidence>
<name>A0ABP8BQ04_9SPHI</name>
<feature type="chain" id="PRO_5045592083" evidence="1">
    <location>
        <begin position="22"/>
        <end position="175"/>
    </location>
</feature>
<keyword evidence="1" id="KW-0732">Signal</keyword>
<keyword evidence="3" id="KW-1185">Reference proteome</keyword>
<dbReference type="Proteomes" id="UP001501772">
    <property type="component" value="Unassembled WGS sequence"/>
</dbReference>
<dbReference type="EMBL" id="BAABBY010000015">
    <property type="protein sequence ID" value="GAA4213154.1"/>
    <property type="molecule type" value="Genomic_DNA"/>
</dbReference>
<feature type="signal peptide" evidence="1">
    <location>
        <begin position="1"/>
        <end position="21"/>
    </location>
</feature>
<reference evidence="3" key="1">
    <citation type="journal article" date="2019" name="Int. J. Syst. Evol. Microbiol.">
        <title>The Global Catalogue of Microorganisms (GCM) 10K type strain sequencing project: providing services to taxonomists for standard genome sequencing and annotation.</title>
        <authorList>
            <consortium name="The Broad Institute Genomics Platform"/>
            <consortium name="The Broad Institute Genome Sequencing Center for Infectious Disease"/>
            <person name="Wu L."/>
            <person name="Ma J."/>
        </authorList>
    </citation>
    <scope>NUCLEOTIDE SEQUENCE [LARGE SCALE GENOMIC DNA]</scope>
    <source>
        <strain evidence="3">JCM 17626</strain>
    </source>
</reference>
<sequence>MKIYKTLFFAGLLLASKLTSAQIVTGQWQPVAPNDVQPLSPLPQEGLFGFYQEWNGTGNLVLTYGNHSTKALNLKKTTPSGANDRIKSMVLQGPLSNTQIVVFDNPDGQTDDDYAVIKVEGTLPPGIRVVIPSFDIGAAPGVFWDGGNGNRVVEYFHYHNGLDGKISHISRAVGQ</sequence>
<evidence type="ECO:0000256" key="1">
    <source>
        <dbReference type="SAM" id="SignalP"/>
    </source>
</evidence>
<proteinExistence type="predicted"/>
<comment type="caution">
    <text evidence="2">The sequence shown here is derived from an EMBL/GenBank/DDBJ whole genome shotgun (WGS) entry which is preliminary data.</text>
</comment>
<dbReference type="RefSeq" id="WP_344853668.1">
    <property type="nucleotide sequence ID" value="NZ_BAABBY010000015.1"/>
</dbReference>
<gene>
    <name evidence="2" type="ORF">GCM10022289_44900</name>
</gene>
<protein>
    <submittedName>
        <fullName evidence="2">Uncharacterized protein</fullName>
    </submittedName>
</protein>
<accession>A0ABP8BQ04</accession>
<organism evidence="2 3">
    <name type="scientific">Pedobacter jeongneungensis</name>
    <dbReference type="NCBI Taxonomy" id="947309"/>
    <lineage>
        <taxon>Bacteria</taxon>
        <taxon>Pseudomonadati</taxon>
        <taxon>Bacteroidota</taxon>
        <taxon>Sphingobacteriia</taxon>
        <taxon>Sphingobacteriales</taxon>
        <taxon>Sphingobacteriaceae</taxon>
        <taxon>Pedobacter</taxon>
    </lineage>
</organism>
<evidence type="ECO:0000313" key="3">
    <source>
        <dbReference type="Proteomes" id="UP001501772"/>
    </source>
</evidence>